<reference evidence="6 7" key="1">
    <citation type="submission" date="2017-04" db="EMBL/GenBank/DDBJ databases">
        <authorList>
            <person name="Afonso C.L."/>
            <person name="Miller P.J."/>
            <person name="Scott M.A."/>
            <person name="Spackman E."/>
            <person name="Goraichik I."/>
            <person name="Dimitrov K.M."/>
            <person name="Suarez D.L."/>
            <person name="Swayne D.E."/>
        </authorList>
    </citation>
    <scope>NUCLEOTIDE SEQUENCE [LARGE SCALE GENOMIC DNA]</scope>
    <source>
        <strain evidence="6 7">CGMCC 1.10972</strain>
    </source>
</reference>
<evidence type="ECO:0000256" key="1">
    <source>
        <dbReference type="ARBA" id="ARBA00023015"/>
    </source>
</evidence>
<feature type="domain" description="HTH tetR-type" evidence="5">
    <location>
        <begin position="8"/>
        <end position="68"/>
    </location>
</feature>
<dbReference type="Proteomes" id="UP000192656">
    <property type="component" value="Unassembled WGS sequence"/>
</dbReference>
<evidence type="ECO:0000313" key="7">
    <source>
        <dbReference type="Proteomes" id="UP000192656"/>
    </source>
</evidence>
<dbReference type="Pfam" id="PF00440">
    <property type="entry name" value="TetR_N"/>
    <property type="match status" value="1"/>
</dbReference>
<keyword evidence="7" id="KW-1185">Reference proteome</keyword>
<dbReference type="InterPro" id="IPR036271">
    <property type="entry name" value="Tet_transcr_reg_TetR-rel_C_sf"/>
</dbReference>
<dbReference type="SUPFAM" id="SSF46689">
    <property type="entry name" value="Homeodomain-like"/>
    <property type="match status" value="1"/>
</dbReference>
<dbReference type="OrthoDB" id="9787680at2"/>
<proteinExistence type="predicted"/>
<dbReference type="PRINTS" id="PR00455">
    <property type="entry name" value="HTHTETR"/>
</dbReference>
<keyword evidence="1" id="KW-0805">Transcription regulation</keyword>
<dbReference type="PROSITE" id="PS50977">
    <property type="entry name" value="HTH_TETR_2"/>
    <property type="match status" value="1"/>
</dbReference>
<dbReference type="PANTHER" id="PTHR30055:SF234">
    <property type="entry name" value="HTH-TYPE TRANSCRIPTIONAL REGULATOR BETI"/>
    <property type="match status" value="1"/>
</dbReference>
<dbReference type="InterPro" id="IPR009057">
    <property type="entry name" value="Homeodomain-like_sf"/>
</dbReference>
<dbReference type="InterPro" id="IPR050109">
    <property type="entry name" value="HTH-type_TetR-like_transc_reg"/>
</dbReference>
<gene>
    <name evidence="6" type="ORF">SAMN06297251_12161</name>
</gene>
<keyword evidence="2 4" id="KW-0238">DNA-binding</keyword>
<dbReference type="GO" id="GO:0003700">
    <property type="term" value="F:DNA-binding transcription factor activity"/>
    <property type="evidence" value="ECO:0007669"/>
    <property type="project" value="TreeGrafter"/>
</dbReference>
<evidence type="ECO:0000256" key="4">
    <source>
        <dbReference type="PROSITE-ProRule" id="PRU00335"/>
    </source>
</evidence>
<dbReference type="STRING" id="937218.SAMN06297251_12161"/>
<evidence type="ECO:0000313" key="6">
    <source>
        <dbReference type="EMBL" id="SMD04971.1"/>
    </source>
</evidence>
<evidence type="ECO:0000256" key="3">
    <source>
        <dbReference type="ARBA" id="ARBA00023163"/>
    </source>
</evidence>
<organism evidence="6 7">
    <name type="scientific">Fulvimarina manganoxydans</name>
    <dbReference type="NCBI Taxonomy" id="937218"/>
    <lineage>
        <taxon>Bacteria</taxon>
        <taxon>Pseudomonadati</taxon>
        <taxon>Pseudomonadota</taxon>
        <taxon>Alphaproteobacteria</taxon>
        <taxon>Hyphomicrobiales</taxon>
        <taxon>Aurantimonadaceae</taxon>
        <taxon>Fulvimarina</taxon>
    </lineage>
</organism>
<dbReference type="GO" id="GO:0000976">
    <property type="term" value="F:transcription cis-regulatory region binding"/>
    <property type="evidence" value="ECO:0007669"/>
    <property type="project" value="TreeGrafter"/>
</dbReference>
<dbReference type="RefSeq" id="WP_084411959.1">
    <property type="nucleotide sequence ID" value="NZ_FWXR01000021.1"/>
</dbReference>
<dbReference type="AlphaFoldDB" id="A0A1W2E571"/>
<dbReference type="PANTHER" id="PTHR30055">
    <property type="entry name" value="HTH-TYPE TRANSCRIPTIONAL REGULATOR RUTR"/>
    <property type="match status" value="1"/>
</dbReference>
<dbReference type="SUPFAM" id="SSF48498">
    <property type="entry name" value="Tetracyclin repressor-like, C-terminal domain"/>
    <property type="match status" value="1"/>
</dbReference>
<keyword evidence="3" id="KW-0804">Transcription</keyword>
<feature type="DNA-binding region" description="H-T-H motif" evidence="4">
    <location>
        <begin position="31"/>
        <end position="50"/>
    </location>
</feature>
<name>A0A1W2E571_9HYPH</name>
<sequence>MSDDKANTELPPPLLESALAEFRRHGFNDANVGRIASAAGMSKKTIYRHVPSKEALLEAVMHAMVTRSVGPVTTAAAGLTPAEWLKAFMKAFAGLTFSEHGIASYRVVMSEGQRFPHVAALYVQTVKRLAIRPLADQLAAYAKEGRLEIRQAERTAMMLVSMIVAEGLRDAVLGLAEPPEGDALDTLVNDGVDIFLKGITRNPLP</sequence>
<evidence type="ECO:0000259" key="5">
    <source>
        <dbReference type="PROSITE" id="PS50977"/>
    </source>
</evidence>
<dbReference type="InterPro" id="IPR039536">
    <property type="entry name" value="TetR_C_Proteobacteria"/>
</dbReference>
<dbReference type="Gene3D" id="1.10.357.10">
    <property type="entry name" value="Tetracycline Repressor, domain 2"/>
    <property type="match status" value="1"/>
</dbReference>
<dbReference type="Gene3D" id="1.10.10.60">
    <property type="entry name" value="Homeodomain-like"/>
    <property type="match status" value="1"/>
</dbReference>
<accession>A0A1W2E571</accession>
<protein>
    <submittedName>
        <fullName evidence="6">Transcriptional regulator, TetR family</fullName>
    </submittedName>
</protein>
<dbReference type="Pfam" id="PF14246">
    <property type="entry name" value="TetR_C_7"/>
    <property type="match status" value="1"/>
</dbReference>
<dbReference type="EMBL" id="FWXR01000021">
    <property type="protein sequence ID" value="SMD04971.1"/>
    <property type="molecule type" value="Genomic_DNA"/>
</dbReference>
<evidence type="ECO:0000256" key="2">
    <source>
        <dbReference type="ARBA" id="ARBA00023125"/>
    </source>
</evidence>
<dbReference type="InterPro" id="IPR001647">
    <property type="entry name" value="HTH_TetR"/>
</dbReference>